<evidence type="ECO:0000256" key="1">
    <source>
        <dbReference type="SAM" id="MobiDB-lite"/>
    </source>
</evidence>
<sequence>MGNASFPITQVSDFAQFPIYGQLGLSNDATALYPVHEAAADSFVTRSSSLSSDHAMARVLRPVIRACSTLFHRLLLRSSQKPVMRRFPANTATTLAWTLDLDPGGNPMKSEAQKWTEAGKQVLAKP</sequence>
<name>A0A6V8QVU1_TRIAP</name>
<proteinExistence type="predicted"/>
<protein>
    <submittedName>
        <fullName evidence="2">Uncharacterized protein</fullName>
    </submittedName>
</protein>
<comment type="caution">
    <text evidence="2">The sequence shown here is derived from an EMBL/GenBank/DDBJ whole genome shotgun (WGS) entry which is preliminary data.</text>
</comment>
<dbReference type="Proteomes" id="UP000517252">
    <property type="component" value="Unassembled WGS sequence"/>
</dbReference>
<accession>A0A6V8QVU1</accession>
<reference evidence="2 3" key="1">
    <citation type="submission" date="2020-07" db="EMBL/GenBank/DDBJ databases">
        <title>Trichoderma asperellum IC-1 whole genome shotgun sequence.</title>
        <authorList>
            <person name="Kanamasa S."/>
            <person name="Takahashi H."/>
        </authorList>
    </citation>
    <scope>NUCLEOTIDE SEQUENCE [LARGE SCALE GENOMIC DNA]</scope>
    <source>
        <strain evidence="2 3">IC-1</strain>
    </source>
</reference>
<organism evidence="2 3">
    <name type="scientific">Trichoderma asperellum</name>
    <name type="common">Filamentous fungus</name>
    <dbReference type="NCBI Taxonomy" id="101201"/>
    <lineage>
        <taxon>Eukaryota</taxon>
        <taxon>Fungi</taxon>
        <taxon>Dikarya</taxon>
        <taxon>Ascomycota</taxon>
        <taxon>Pezizomycotina</taxon>
        <taxon>Sordariomycetes</taxon>
        <taxon>Hypocreomycetidae</taxon>
        <taxon>Hypocreales</taxon>
        <taxon>Hypocreaceae</taxon>
        <taxon>Trichoderma</taxon>
    </lineage>
</organism>
<gene>
    <name evidence="2" type="ORF">TASIC1_0006055500</name>
</gene>
<dbReference type="AlphaFoldDB" id="A0A6V8QVU1"/>
<feature type="region of interest" description="Disordered" evidence="1">
    <location>
        <begin position="103"/>
        <end position="126"/>
    </location>
</feature>
<evidence type="ECO:0000313" key="3">
    <source>
        <dbReference type="Proteomes" id="UP000517252"/>
    </source>
</evidence>
<dbReference type="EMBL" id="BLZH01000006">
    <property type="protein sequence ID" value="GFP56385.1"/>
    <property type="molecule type" value="Genomic_DNA"/>
</dbReference>
<evidence type="ECO:0000313" key="2">
    <source>
        <dbReference type="EMBL" id="GFP56385.1"/>
    </source>
</evidence>